<keyword evidence="2" id="KW-1015">Disulfide bond</keyword>
<dbReference type="PANTHER" id="PTHR10504:SF136">
    <property type="entry name" value="NOSE RESISTANT TO FLUOXETINE PROTEIN 5"/>
    <property type="match status" value="1"/>
</dbReference>
<comment type="similarity">
    <text evidence="1">Belongs to the BPI/LBP/Plunc superfamily. BPI/LBP family.</text>
</comment>
<dbReference type="InterPro" id="IPR032942">
    <property type="entry name" value="BPI/LBP/Plunc"/>
</dbReference>
<reference evidence="7 8" key="1">
    <citation type="submission" date="2014-11" db="EMBL/GenBank/DDBJ databases">
        <title>Genetic blueprint of the zoonotic pathogen Toxocara canis.</title>
        <authorList>
            <person name="Zhu X.-Q."/>
            <person name="Korhonen P.K."/>
            <person name="Cai H."/>
            <person name="Young N.D."/>
            <person name="Nejsum P."/>
            <person name="von Samson-Himmelstjerna G."/>
            <person name="Boag P.R."/>
            <person name="Tan P."/>
            <person name="Li Q."/>
            <person name="Min J."/>
            <person name="Yang Y."/>
            <person name="Wang X."/>
            <person name="Fang X."/>
            <person name="Hall R.S."/>
            <person name="Hofmann A."/>
            <person name="Sternberg P.W."/>
            <person name="Jex A.R."/>
            <person name="Gasser R.B."/>
        </authorList>
    </citation>
    <scope>NUCLEOTIDE SEQUENCE [LARGE SCALE GENOMIC DNA]</scope>
    <source>
        <strain evidence="7">PN_DK_2014</strain>
    </source>
</reference>
<dbReference type="Pfam" id="PF01273">
    <property type="entry name" value="LBP_BPI_CETP"/>
    <property type="match status" value="1"/>
</dbReference>
<dbReference type="AlphaFoldDB" id="A0A0B2VEY4"/>
<dbReference type="PANTHER" id="PTHR10504">
    <property type="entry name" value="BACTERICIDAL PERMEABILITY-INCREASING BPI PROTEIN-RELATED"/>
    <property type="match status" value="1"/>
</dbReference>
<comment type="caution">
    <text evidence="7">The sequence shown here is derived from an EMBL/GenBank/DDBJ whole genome shotgun (WGS) entry which is preliminary data.</text>
</comment>
<feature type="region of interest" description="Disordered" evidence="3">
    <location>
        <begin position="330"/>
        <end position="375"/>
    </location>
</feature>
<dbReference type="SMART" id="SM00328">
    <property type="entry name" value="BPI1"/>
    <property type="match status" value="1"/>
</dbReference>
<dbReference type="OMA" id="CELQFIA"/>
<feature type="signal peptide" evidence="4">
    <location>
        <begin position="1"/>
        <end position="24"/>
    </location>
</feature>
<proteinExistence type="inferred from homology"/>
<dbReference type="GO" id="GO:0008289">
    <property type="term" value="F:lipid binding"/>
    <property type="evidence" value="ECO:0007669"/>
    <property type="project" value="InterPro"/>
</dbReference>
<feature type="domain" description="Lipid-binding serum glycoprotein N-terminal" evidence="5">
    <location>
        <begin position="75"/>
        <end position="274"/>
    </location>
</feature>
<dbReference type="STRING" id="6265.A0A0B2VEY4"/>
<evidence type="ECO:0000313" key="7">
    <source>
        <dbReference type="EMBL" id="KHN79937.1"/>
    </source>
</evidence>
<keyword evidence="8" id="KW-1185">Reference proteome</keyword>
<organism evidence="7 8">
    <name type="scientific">Toxocara canis</name>
    <name type="common">Canine roundworm</name>
    <dbReference type="NCBI Taxonomy" id="6265"/>
    <lineage>
        <taxon>Eukaryota</taxon>
        <taxon>Metazoa</taxon>
        <taxon>Ecdysozoa</taxon>
        <taxon>Nematoda</taxon>
        <taxon>Chromadorea</taxon>
        <taxon>Rhabditida</taxon>
        <taxon>Spirurina</taxon>
        <taxon>Ascaridomorpha</taxon>
        <taxon>Ascaridoidea</taxon>
        <taxon>Toxocaridae</taxon>
        <taxon>Toxocara</taxon>
    </lineage>
</organism>
<feature type="domain" description="Lipid-binding serum glycoprotein C-terminal" evidence="6">
    <location>
        <begin position="432"/>
        <end position="629"/>
    </location>
</feature>
<keyword evidence="4" id="KW-0732">Signal</keyword>
<evidence type="ECO:0000256" key="3">
    <source>
        <dbReference type="SAM" id="MobiDB-lite"/>
    </source>
</evidence>
<dbReference type="InterPro" id="IPR001124">
    <property type="entry name" value="Lipid-bd_serum_glycop_C"/>
</dbReference>
<sequence>MTSSSLAVHLSALLLLVFLIPSNAQTVALTLSEYEAPTPTPFVISLLTDDPGTISSFVVADGNEDGRIPAGIYFRVSQKGIDYITSLAAQALPQLLEQSVMPTVEQPQIKISKLTIEKFAQPTIEAKFIDGVGIGAHVHLPEVMMSAIYDASTFFATYIGKFKADVQNLTVIMEVHVSRNETAKLNIIETPVCNVSSSRIRIVFAGDMSTYLNLMRSLIEQTVIEVLGNELCQISVKVAQFFEQQKRQILMTTAAPASTASPTPTPTHLLRLNTGYRSLMDNTTPEPEEQEENENAIYEEPPDDEDPTEDLAAKFAADLCANERIDGGYVSQIGEPLPPLSDRRGGDGHSARERTERPPLRFHPPPGATDSDTDSQRFNPLLVEGFWAPDLTLMSAPKFTSEDVMFGLDGGLVFYGQKAKNVSRPTVLNTSALGDQMFGVLISEYVPNTFFAHVYDNHLGMIRESFKTGHLPKFIKPIAKLLCSTCELQLIANLTGRPKMRIDRSGVRLDLEGDVAIVFLGKTKRHNVVNANTKLDITVKPFLKHSRVYGDIALTSVDIQMKDMGVRGMFANSLKKALNAIVPKRLWPKIKKRLRFALNQRGIKLPVMCGVELEKPSLSYIDHAIVIDTDFSYDLPHFVSKFKAYIKAEVEKAKKKQQLDDEEQYS</sequence>
<dbReference type="Pfam" id="PF02886">
    <property type="entry name" value="LBP_BPI_CETP_C"/>
    <property type="match status" value="1"/>
</dbReference>
<feature type="region of interest" description="Disordered" evidence="3">
    <location>
        <begin position="278"/>
        <end position="308"/>
    </location>
</feature>
<evidence type="ECO:0000313" key="8">
    <source>
        <dbReference type="Proteomes" id="UP000031036"/>
    </source>
</evidence>
<evidence type="ECO:0000256" key="2">
    <source>
        <dbReference type="ARBA" id="ARBA00023157"/>
    </source>
</evidence>
<feature type="chain" id="PRO_5002078202" description="Bactericidal permeability-increasing protein" evidence="4">
    <location>
        <begin position="25"/>
        <end position="666"/>
    </location>
</feature>
<gene>
    <name evidence="7" type="ORF">Tcan_08713</name>
</gene>
<evidence type="ECO:0000256" key="1">
    <source>
        <dbReference type="ARBA" id="ARBA00007292"/>
    </source>
</evidence>
<dbReference type="Gene3D" id="3.15.10.10">
    <property type="entry name" value="Bactericidal permeability-increasing protein, domain 1"/>
    <property type="match status" value="1"/>
</dbReference>
<evidence type="ECO:0000259" key="5">
    <source>
        <dbReference type="SMART" id="SM00328"/>
    </source>
</evidence>
<dbReference type="InterPro" id="IPR017943">
    <property type="entry name" value="Bactericidal_perm-incr_a/b_dom"/>
</dbReference>
<dbReference type="SMART" id="SM00329">
    <property type="entry name" value="BPI2"/>
    <property type="match status" value="1"/>
</dbReference>
<evidence type="ECO:0008006" key="9">
    <source>
        <dbReference type="Google" id="ProtNLM"/>
    </source>
</evidence>
<dbReference type="Gene3D" id="3.15.20.10">
    <property type="entry name" value="Bactericidal permeability-increasing protein, domain 2"/>
    <property type="match status" value="1"/>
</dbReference>
<accession>A0A0B2VEY4</accession>
<evidence type="ECO:0000259" key="6">
    <source>
        <dbReference type="SMART" id="SM00329"/>
    </source>
</evidence>
<dbReference type="SUPFAM" id="SSF55394">
    <property type="entry name" value="Bactericidal permeability-increasing protein, BPI"/>
    <property type="match status" value="2"/>
</dbReference>
<dbReference type="EMBL" id="JPKZ01001803">
    <property type="protein sequence ID" value="KHN79937.1"/>
    <property type="molecule type" value="Genomic_DNA"/>
</dbReference>
<feature type="compositionally biased region" description="Basic and acidic residues" evidence="3">
    <location>
        <begin position="341"/>
        <end position="359"/>
    </location>
</feature>
<dbReference type="OrthoDB" id="5776980at2759"/>
<dbReference type="Proteomes" id="UP000031036">
    <property type="component" value="Unassembled WGS sequence"/>
</dbReference>
<evidence type="ECO:0000256" key="4">
    <source>
        <dbReference type="SAM" id="SignalP"/>
    </source>
</evidence>
<dbReference type="InterPro" id="IPR017942">
    <property type="entry name" value="Lipid-bd_serum_glycop_N"/>
</dbReference>
<dbReference type="GO" id="GO:0005615">
    <property type="term" value="C:extracellular space"/>
    <property type="evidence" value="ECO:0007669"/>
    <property type="project" value="TreeGrafter"/>
</dbReference>
<protein>
    <recommendedName>
        <fullName evidence="9">Bactericidal permeability-increasing protein</fullName>
    </recommendedName>
</protein>
<name>A0A0B2VEY4_TOXCA</name>